<feature type="transmembrane region" description="Helical" evidence="1">
    <location>
        <begin position="18"/>
        <end position="40"/>
    </location>
</feature>
<keyword evidence="3" id="KW-1185">Reference proteome</keyword>
<evidence type="ECO:0000313" key="3">
    <source>
        <dbReference type="Proteomes" id="UP001500064"/>
    </source>
</evidence>
<dbReference type="EMBL" id="BAAAMU010000002">
    <property type="protein sequence ID" value="GAA1611195.1"/>
    <property type="molecule type" value="Genomic_DNA"/>
</dbReference>
<dbReference type="Proteomes" id="UP001500064">
    <property type="component" value="Unassembled WGS sequence"/>
</dbReference>
<organism evidence="2 3">
    <name type="scientific">Nonomuraea maheshkhaliensis</name>
    <dbReference type="NCBI Taxonomy" id="419590"/>
    <lineage>
        <taxon>Bacteria</taxon>
        <taxon>Bacillati</taxon>
        <taxon>Actinomycetota</taxon>
        <taxon>Actinomycetes</taxon>
        <taxon>Streptosporangiales</taxon>
        <taxon>Streptosporangiaceae</taxon>
        <taxon>Nonomuraea</taxon>
    </lineage>
</organism>
<keyword evidence="1" id="KW-1133">Transmembrane helix</keyword>
<proteinExistence type="predicted"/>
<keyword evidence="1" id="KW-0472">Membrane</keyword>
<sequence>MPTPDVSSDTVPEPSSKAPFHCVVAVRVVAMALCSLLYGLPTLSRGETGTPTVIRLYICRE</sequence>
<reference evidence="2 3" key="1">
    <citation type="journal article" date="2019" name="Int. J. Syst. Evol. Microbiol.">
        <title>The Global Catalogue of Microorganisms (GCM) 10K type strain sequencing project: providing services to taxonomists for standard genome sequencing and annotation.</title>
        <authorList>
            <consortium name="The Broad Institute Genomics Platform"/>
            <consortium name="The Broad Institute Genome Sequencing Center for Infectious Disease"/>
            <person name="Wu L."/>
            <person name="Ma J."/>
        </authorList>
    </citation>
    <scope>NUCLEOTIDE SEQUENCE [LARGE SCALE GENOMIC DNA]</scope>
    <source>
        <strain evidence="2 3">JCM 13929</strain>
    </source>
</reference>
<accession>A0ABN2ENA0</accession>
<name>A0ABN2ENA0_9ACTN</name>
<comment type="caution">
    <text evidence="2">The sequence shown here is derived from an EMBL/GenBank/DDBJ whole genome shotgun (WGS) entry which is preliminary data.</text>
</comment>
<keyword evidence="1" id="KW-0812">Transmembrane</keyword>
<gene>
    <name evidence="2" type="ORF">GCM10009733_004060</name>
</gene>
<protein>
    <submittedName>
        <fullName evidence="2">Uncharacterized protein</fullName>
    </submittedName>
</protein>
<evidence type="ECO:0000256" key="1">
    <source>
        <dbReference type="SAM" id="Phobius"/>
    </source>
</evidence>
<evidence type="ECO:0000313" key="2">
    <source>
        <dbReference type="EMBL" id="GAA1611195.1"/>
    </source>
</evidence>